<name>A0A5N3VKD4_MUNMU</name>
<evidence type="ECO:0000256" key="4">
    <source>
        <dbReference type="ARBA" id="ARBA00022679"/>
    </source>
</evidence>
<dbReference type="GO" id="GO:0004144">
    <property type="term" value="F:diacylglycerol O-acyltransferase activity"/>
    <property type="evidence" value="ECO:0007669"/>
    <property type="project" value="TreeGrafter"/>
</dbReference>
<evidence type="ECO:0000256" key="11">
    <source>
        <dbReference type="RuleBase" id="RU367023"/>
    </source>
</evidence>
<evidence type="ECO:0000313" key="13">
    <source>
        <dbReference type="Proteomes" id="UP000326458"/>
    </source>
</evidence>
<dbReference type="AlphaFoldDB" id="A0A5N3VKD4"/>
<keyword evidence="9 11" id="KW-0472">Membrane</keyword>
<protein>
    <recommendedName>
        <fullName evidence="11">Acyltransferase</fullName>
        <ecNumber evidence="11">2.3.1.-</ecNumber>
    </recommendedName>
</protein>
<dbReference type="GO" id="GO:0003846">
    <property type="term" value="F:2-acylglycerol O-acyltransferase activity"/>
    <property type="evidence" value="ECO:0007669"/>
    <property type="project" value="TreeGrafter"/>
</dbReference>
<keyword evidence="7 11" id="KW-1133">Transmembrane helix</keyword>
<dbReference type="GO" id="GO:0006651">
    <property type="term" value="P:diacylglycerol biosynthetic process"/>
    <property type="evidence" value="ECO:0007669"/>
    <property type="project" value="TreeGrafter"/>
</dbReference>
<dbReference type="Proteomes" id="UP000326458">
    <property type="component" value="Unassembled WGS sequence"/>
</dbReference>
<dbReference type="PANTHER" id="PTHR12317:SF74">
    <property type="entry name" value="2-ACYLGLYCEROL O-ACYLTRANSFERASE 2"/>
    <property type="match status" value="1"/>
</dbReference>
<keyword evidence="3" id="KW-0444">Lipid biosynthesis</keyword>
<comment type="subcellular location">
    <subcellularLocation>
        <location evidence="1 11">Endoplasmic reticulum membrane</location>
        <topology evidence="1 11">Multi-pass membrane protein</topology>
    </subcellularLocation>
</comment>
<evidence type="ECO:0000313" key="12">
    <source>
        <dbReference type="EMBL" id="KAB0349757.1"/>
    </source>
</evidence>
<organism evidence="12 13">
    <name type="scientific">Muntiacus muntjak</name>
    <name type="common">Barking deer</name>
    <name type="synonym">Indian muntjac</name>
    <dbReference type="NCBI Taxonomy" id="9888"/>
    <lineage>
        <taxon>Eukaryota</taxon>
        <taxon>Metazoa</taxon>
        <taxon>Chordata</taxon>
        <taxon>Craniata</taxon>
        <taxon>Vertebrata</taxon>
        <taxon>Euteleostomi</taxon>
        <taxon>Mammalia</taxon>
        <taxon>Eutheria</taxon>
        <taxon>Laurasiatheria</taxon>
        <taxon>Artiodactyla</taxon>
        <taxon>Ruminantia</taxon>
        <taxon>Pecora</taxon>
        <taxon>Cervidae</taxon>
        <taxon>Muntiacinae</taxon>
        <taxon>Muntiacus</taxon>
    </lineage>
</organism>
<evidence type="ECO:0000256" key="6">
    <source>
        <dbReference type="ARBA" id="ARBA00022824"/>
    </source>
</evidence>
<dbReference type="CDD" id="cd07987">
    <property type="entry name" value="LPLAT_MGAT-like"/>
    <property type="match status" value="1"/>
</dbReference>
<evidence type="ECO:0000256" key="9">
    <source>
        <dbReference type="ARBA" id="ARBA00023136"/>
    </source>
</evidence>
<keyword evidence="4 11" id="KW-0808">Transferase</keyword>
<proteinExistence type="inferred from homology"/>
<evidence type="ECO:0000256" key="7">
    <source>
        <dbReference type="ARBA" id="ARBA00022989"/>
    </source>
</evidence>
<accession>A0A5N3VKD4</accession>
<evidence type="ECO:0000256" key="1">
    <source>
        <dbReference type="ARBA" id="ARBA00004477"/>
    </source>
</evidence>
<dbReference type="GO" id="GO:0019432">
    <property type="term" value="P:triglyceride biosynthetic process"/>
    <property type="evidence" value="ECO:0007669"/>
    <property type="project" value="TreeGrafter"/>
</dbReference>
<gene>
    <name evidence="12" type="ORF">FD754_014614</name>
</gene>
<evidence type="ECO:0000256" key="8">
    <source>
        <dbReference type="ARBA" id="ARBA00023098"/>
    </source>
</evidence>
<comment type="caution">
    <text evidence="12">The sequence shown here is derived from an EMBL/GenBank/DDBJ whole genome shotgun (WGS) entry which is preliminary data.</text>
</comment>
<dbReference type="EC" id="2.3.1.-" evidence="11"/>
<keyword evidence="5 11" id="KW-0812">Transmembrane</keyword>
<feature type="transmembrane region" description="Helical" evidence="11">
    <location>
        <begin position="20"/>
        <end position="50"/>
    </location>
</feature>
<dbReference type="GO" id="GO:0005789">
    <property type="term" value="C:endoplasmic reticulum membrane"/>
    <property type="evidence" value="ECO:0007669"/>
    <property type="project" value="UniProtKB-SubCell"/>
</dbReference>
<keyword evidence="8" id="KW-0443">Lipid metabolism</keyword>
<dbReference type="Pfam" id="PF03982">
    <property type="entry name" value="DAGAT"/>
    <property type="match status" value="1"/>
</dbReference>
<keyword evidence="13" id="KW-1185">Reference proteome</keyword>
<evidence type="ECO:0000256" key="2">
    <source>
        <dbReference type="ARBA" id="ARBA00005420"/>
    </source>
</evidence>
<comment type="caution">
    <text evidence="11">Lacks conserved residue(s) required for the propagation of feature annotation.</text>
</comment>
<dbReference type="InterPro" id="IPR007130">
    <property type="entry name" value="DAGAT"/>
</dbReference>
<dbReference type="EMBL" id="VCEA01000002">
    <property type="protein sequence ID" value="KAB0349757.1"/>
    <property type="molecule type" value="Genomic_DNA"/>
</dbReference>
<keyword evidence="10" id="KW-0012">Acyltransferase</keyword>
<evidence type="ECO:0000256" key="10">
    <source>
        <dbReference type="ARBA" id="ARBA00023315"/>
    </source>
</evidence>
<sequence>MNECWEQDMDIIPQTTLIYAFYLVCCIVFIGLLFTRFWMISILYAIWWYLDRDTPWQGDRQSAFIRRWTIWKYTKDYFPISLVKTAELDPSRNYLAGFHPHGVLATGAFTNLCTEGTGFSSIFPGIRSHLMMLHWCFWAPVFRDCIMSVGLVSSDKESAAHILSRKGGGNLLSIVVGGVQEALSARPGTYKLVLRNRKGFIRLALMHGADLVPIFSFGENDIYDQVENSPGSWLRWFQDQLHKSIRISIPLFYGRGVFQYSFGLMPYRRPITTVVGKPIEVQKTPHPSQEEVDRLHQRYMKELENLFEAHKLKYNVPRDQHLEIC</sequence>
<evidence type="ECO:0000256" key="5">
    <source>
        <dbReference type="ARBA" id="ARBA00022692"/>
    </source>
</evidence>
<keyword evidence="6 11" id="KW-0256">Endoplasmic reticulum</keyword>
<reference evidence="12 13" key="1">
    <citation type="submission" date="2019-06" db="EMBL/GenBank/DDBJ databases">
        <title>Discovery of a novel chromosome fission-fusion reversal in muntjac.</title>
        <authorList>
            <person name="Mudd A.B."/>
            <person name="Bredeson J.V."/>
            <person name="Baum R."/>
            <person name="Hockemeyer D."/>
            <person name="Rokhsar D.S."/>
        </authorList>
    </citation>
    <scope>NUCLEOTIDE SEQUENCE [LARGE SCALE GENOMIC DNA]</scope>
    <source>
        <strain evidence="12">UTSW_UCB_Mm</strain>
        <tissue evidence="12">Fibroblast cell line</tissue>
    </source>
</reference>
<comment type="similarity">
    <text evidence="2 11">Belongs to the diacylglycerol acyltransferase family.</text>
</comment>
<dbReference type="PANTHER" id="PTHR12317">
    <property type="entry name" value="DIACYLGLYCEROL O-ACYLTRANSFERASE"/>
    <property type="match status" value="1"/>
</dbReference>
<evidence type="ECO:0000256" key="3">
    <source>
        <dbReference type="ARBA" id="ARBA00022516"/>
    </source>
</evidence>